<protein>
    <recommendedName>
        <fullName evidence="4">UBZ1-type domain-containing protein</fullName>
    </recommendedName>
</protein>
<dbReference type="EMBL" id="DS235241">
    <property type="protein sequence ID" value="EEB13834.1"/>
    <property type="molecule type" value="Genomic_DNA"/>
</dbReference>
<sequence>MDNTFQAQYTALKILRQRCEYLQQRLESLEEENCQLKLQKITVDISGKKTSDNNILEEQIITLNKENCKMSRQIQLITIENQNLWSQLSKLISGSDNLGTMLSVSAMSSSNKNEKFNDEKKEIVSKSEENVSDDCSKESLEEISLKLINGILMGKTELESQYSQMIDLQKENSISETKNYPSMPSQFDSNRALNIMKISIQNLKDFKETLSQQKIDLKKAIDCVKNLPTDFAQKNMDTGSNNKMESLYDYNERDLLQDIENSDGGNNLENDKICPMCGKHFTGNFSNFFQHVNIHFEDGNEEFIILIKFIKL</sequence>
<evidence type="ECO:0000313" key="2">
    <source>
        <dbReference type="EnsemblMetazoa" id="PHUM259910-PA"/>
    </source>
</evidence>
<dbReference type="VEuPathDB" id="VectorBase:PHUM259910"/>
<dbReference type="CTD" id="8235383"/>
<organism>
    <name type="scientific">Pediculus humanus subsp. corporis</name>
    <name type="common">Body louse</name>
    <dbReference type="NCBI Taxonomy" id="121224"/>
    <lineage>
        <taxon>Eukaryota</taxon>
        <taxon>Metazoa</taxon>
        <taxon>Ecdysozoa</taxon>
        <taxon>Arthropoda</taxon>
        <taxon>Hexapoda</taxon>
        <taxon>Insecta</taxon>
        <taxon>Pterygota</taxon>
        <taxon>Neoptera</taxon>
        <taxon>Paraneoptera</taxon>
        <taxon>Psocodea</taxon>
        <taxon>Troctomorpha</taxon>
        <taxon>Phthiraptera</taxon>
        <taxon>Anoplura</taxon>
        <taxon>Pediculidae</taxon>
        <taxon>Pediculus</taxon>
    </lineage>
</organism>
<dbReference type="STRING" id="121224.E0VKC8"/>
<reference evidence="1" key="1">
    <citation type="submission" date="2007-04" db="EMBL/GenBank/DDBJ databases">
        <title>Annotation of Pediculus humanus corporis strain USDA.</title>
        <authorList>
            <person name="Kirkness E."/>
            <person name="Hannick L."/>
            <person name="Hass B."/>
            <person name="Bruggner R."/>
            <person name="Lawson D."/>
            <person name="Bidwell S."/>
            <person name="Joardar V."/>
            <person name="Caler E."/>
            <person name="Walenz B."/>
            <person name="Inman J."/>
            <person name="Schobel S."/>
            <person name="Galinsky K."/>
            <person name="Amedeo P."/>
            <person name="Strausberg R."/>
        </authorList>
    </citation>
    <scope>NUCLEOTIDE SEQUENCE</scope>
    <source>
        <strain evidence="1">USDA</strain>
    </source>
</reference>
<dbReference type="KEGG" id="phu:Phum_PHUM259910"/>
<dbReference type="OMA" id="MRREAMK"/>
<dbReference type="InParanoid" id="E0VKC8"/>
<dbReference type="GeneID" id="8235383"/>
<evidence type="ECO:0000313" key="1">
    <source>
        <dbReference type="EMBL" id="EEB13834.1"/>
    </source>
</evidence>
<dbReference type="OrthoDB" id="6105729at2759"/>
<dbReference type="EnsemblMetazoa" id="PHUM259910-RA">
    <property type="protein sequence ID" value="PHUM259910-PA"/>
    <property type="gene ID" value="PHUM259910"/>
</dbReference>
<proteinExistence type="predicted"/>
<dbReference type="eggNOG" id="ENOG502S41T">
    <property type="taxonomic scope" value="Eukaryota"/>
</dbReference>
<dbReference type="RefSeq" id="XP_002426572.1">
    <property type="nucleotide sequence ID" value="XM_002426527.1"/>
</dbReference>
<dbReference type="FunCoup" id="E0VKC8">
    <property type="interactions" value="78"/>
</dbReference>
<reference evidence="2" key="3">
    <citation type="submission" date="2021-02" db="UniProtKB">
        <authorList>
            <consortium name="EnsemblMetazoa"/>
        </authorList>
    </citation>
    <scope>IDENTIFICATION</scope>
    <source>
        <strain evidence="2">USDA</strain>
    </source>
</reference>
<keyword evidence="3" id="KW-1185">Reference proteome</keyword>
<dbReference type="HOGENOM" id="CLU_728759_0_0_1"/>
<gene>
    <name evidence="2" type="primary">8235383</name>
    <name evidence="1" type="ORF">Phum_PHUM259910</name>
</gene>
<dbReference type="AlphaFoldDB" id="E0VKC8"/>
<accession>E0VKC8</accession>
<reference evidence="1" key="2">
    <citation type="submission" date="2007-04" db="EMBL/GenBank/DDBJ databases">
        <title>The genome of the human body louse.</title>
        <authorList>
            <consortium name="The Human Body Louse Genome Consortium"/>
            <person name="Kirkness E."/>
            <person name="Walenz B."/>
            <person name="Hass B."/>
            <person name="Bruggner R."/>
            <person name="Strausberg R."/>
        </authorList>
    </citation>
    <scope>NUCLEOTIDE SEQUENCE</scope>
    <source>
        <strain evidence="1">USDA</strain>
    </source>
</reference>
<dbReference type="Proteomes" id="UP000009046">
    <property type="component" value="Unassembled WGS sequence"/>
</dbReference>
<evidence type="ECO:0000313" key="3">
    <source>
        <dbReference type="Proteomes" id="UP000009046"/>
    </source>
</evidence>
<dbReference type="EMBL" id="AAZO01003007">
    <property type="status" value="NOT_ANNOTATED_CDS"/>
    <property type="molecule type" value="Genomic_DNA"/>
</dbReference>
<evidence type="ECO:0008006" key="4">
    <source>
        <dbReference type="Google" id="ProtNLM"/>
    </source>
</evidence>
<name>E0VKC8_PEDHC</name>